<dbReference type="InterPro" id="IPR000120">
    <property type="entry name" value="Amidase"/>
</dbReference>
<feature type="non-terminal residue" evidence="1">
    <location>
        <position position="1"/>
    </location>
</feature>
<dbReference type="Proteomes" id="UP000237105">
    <property type="component" value="Unassembled WGS sequence"/>
</dbReference>
<organism evidence="1 2">
    <name type="scientific">Parasponia andersonii</name>
    <name type="common">Sponia andersonii</name>
    <dbReference type="NCBI Taxonomy" id="3476"/>
    <lineage>
        <taxon>Eukaryota</taxon>
        <taxon>Viridiplantae</taxon>
        <taxon>Streptophyta</taxon>
        <taxon>Embryophyta</taxon>
        <taxon>Tracheophyta</taxon>
        <taxon>Spermatophyta</taxon>
        <taxon>Magnoliopsida</taxon>
        <taxon>eudicotyledons</taxon>
        <taxon>Gunneridae</taxon>
        <taxon>Pentapetalae</taxon>
        <taxon>rosids</taxon>
        <taxon>fabids</taxon>
        <taxon>Rosales</taxon>
        <taxon>Cannabaceae</taxon>
        <taxon>Parasponia</taxon>
    </lineage>
</organism>
<dbReference type="SUPFAM" id="SSF75304">
    <property type="entry name" value="Amidase signature (AS) enzymes"/>
    <property type="match status" value="1"/>
</dbReference>
<accession>A0A2P5CZY4</accession>
<dbReference type="OrthoDB" id="421993at2759"/>
<evidence type="ECO:0000313" key="2">
    <source>
        <dbReference type="Proteomes" id="UP000237105"/>
    </source>
</evidence>
<dbReference type="Gene3D" id="3.90.1300.10">
    <property type="entry name" value="Amidase signature (AS) domain"/>
    <property type="match status" value="1"/>
</dbReference>
<keyword evidence="2" id="KW-1185">Reference proteome</keyword>
<dbReference type="AlphaFoldDB" id="A0A2P5CZY4"/>
<dbReference type="EMBL" id="JXTB01000078">
    <property type="protein sequence ID" value="PON66598.1"/>
    <property type="molecule type" value="Genomic_DNA"/>
</dbReference>
<dbReference type="InterPro" id="IPR036928">
    <property type="entry name" value="AS_sf"/>
</dbReference>
<name>A0A2P5CZY4_PARAD</name>
<comment type="caution">
    <text evidence="1">The sequence shown here is derived from an EMBL/GenBank/DDBJ whole genome shotgun (WGS) entry which is preliminary data.</text>
</comment>
<proteinExistence type="predicted"/>
<dbReference type="PANTHER" id="PTHR11895:SF67">
    <property type="entry name" value="AMIDASE DOMAIN-CONTAINING PROTEIN"/>
    <property type="match status" value="1"/>
</dbReference>
<dbReference type="PANTHER" id="PTHR11895">
    <property type="entry name" value="TRANSAMIDASE"/>
    <property type="match status" value="1"/>
</dbReference>
<sequence length="117" mass="13342">PQVNFPMLKSTLPISTIKLAKYEEWFNDCSDDIKTCCSNALDNLEKHYGWKTVRVTIPEIENMRLAHFLTIGSECSTSLGSYQEKLNIAELGWDARFALAVYGAFSSKEYIKAQKLR</sequence>
<dbReference type="STRING" id="3476.A0A2P5CZY4"/>
<dbReference type="GO" id="GO:0003824">
    <property type="term" value="F:catalytic activity"/>
    <property type="evidence" value="ECO:0007669"/>
    <property type="project" value="InterPro"/>
</dbReference>
<reference evidence="2" key="1">
    <citation type="submission" date="2016-06" db="EMBL/GenBank/DDBJ databases">
        <title>Parallel loss of symbiosis genes in relatives of nitrogen-fixing non-legume Parasponia.</title>
        <authorList>
            <person name="Van Velzen R."/>
            <person name="Holmer R."/>
            <person name="Bu F."/>
            <person name="Rutten L."/>
            <person name="Van Zeijl A."/>
            <person name="Liu W."/>
            <person name="Santuari L."/>
            <person name="Cao Q."/>
            <person name="Sharma T."/>
            <person name="Shen D."/>
            <person name="Roswanjaya Y."/>
            <person name="Wardhani T."/>
            <person name="Kalhor M.S."/>
            <person name="Jansen J."/>
            <person name="Van den Hoogen J."/>
            <person name="Gungor B."/>
            <person name="Hartog M."/>
            <person name="Hontelez J."/>
            <person name="Verver J."/>
            <person name="Yang W.-C."/>
            <person name="Schijlen E."/>
            <person name="Repin R."/>
            <person name="Schilthuizen M."/>
            <person name="Schranz E."/>
            <person name="Heidstra R."/>
            <person name="Miyata K."/>
            <person name="Fedorova E."/>
            <person name="Kohlen W."/>
            <person name="Bisseling T."/>
            <person name="Smit S."/>
            <person name="Geurts R."/>
        </authorList>
    </citation>
    <scope>NUCLEOTIDE SEQUENCE [LARGE SCALE GENOMIC DNA]</scope>
    <source>
        <strain evidence="2">cv. WU1-14</strain>
    </source>
</reference>
<gene>
    <name evidence="1" type="ORF">PanWU01x14_108400</name>
</gene>
<protein>
    <submittedName>
        <fullName evidence="1">Amidase</fullName>
    </submittedName>
</protein>
<evidence type="ECO:0000313" key="1">
    <source>
        <dbReference type="EMBL" id="PON66598.1"/>
    </source>
</evidence>